<dbReference type="InterPro" id="IPR007246">
    <property type="entry name" value="Gaa1"/>
</dbReference>
<keyword evidence="1" id="KW-0472">Membrane</keyword>
<dbReference type="EMBL" id="GG745335">
    <property type="protein sequence ID" value="KNE59664.1"/>
    <property type="molecule type" value="Genomic_DNA"/>
</dbReference>
<accession>A0A0L0SB83</accession>
<dbReference type="OMA" id="NIEYNMV"/>
<feature type="transmembrane region" description="Helical" evidence="1">
    <location>
        <begin position="487"/>
        <end position="505"/>
    </location>
</feature>
<feature type="transmembrane region" description="Helical" evidence="1">
    <location>
        <begin position="463"/>
        <end position="481"/>
    </location>
</feature>
<dbReference type="OrthoDB" id="445301at2759"/>
<dbReference type="PANTHER" id="PTHR13304">
    <property type="entry name" value="GLYCOSYLPHOSPHATIDYLINOSITOL ANCHOR ATTACHMENT 1 PROTEIN"/>
    <property type="match status" value="1"/>
</dbReference>
<keyword evidence="1" id="KW-1133">Transmembrane helix</keyword>
<organism evidence="2 3">
    <name type="scientific">Allomyces macrogynus (strain ATCC 38327)</name>
    <name type="common">Allomyces javanicus var. macrogynus</name>
    <dbReference type="NCBI Taxonomy" id="578462"/>
    <lineage>
        <taxon>Eukaryota</taxon>
        <taxon>Fungi</taxon>
        <taxon>Fungi incertae sedis</taxon>
        <taxon>Blastocladiomycota</taxon>
        <taxon>Blastocladiomycetes</taxon>
        <taxon>Blastocladiales</taxon>
        <taxon>Blastocladiaceae</taxon>
        <taxon>Allomyces</taxon>
    </lineage>
</organism>
<dbReference type="AlphaFoldDB" id="A0A0L0SB83"/>
<evidence type="ECO:0000313" key="3">
    <source>
        <dbReference type="Proteomes" id="UP000054350"/>
    </source>
</evidence>
<reference evidence="2 3" key="1">
    <citation type="submission" date="2009-11" db="EMBL/GenBank/DDBJ databases">
        <title>Annotation of Allomyces macrogynus ATCC 38327.</title>
        <authorList>
            <consortium name="The Broad Institute Genome Sequencing Platform"/>
            <person name="Russ C."/>
            <person name="Cuomo C."/>
            <person name="Burger G."/>
            <person name="Gray M.W."/>
            <person name="Holland P.W.H."/>
            <person name="King N."/>
            <person name="Lang F.B.F."/>
            <person name="Roger A.J."/>
            <person name="Ruiz-Trillo I."/>
            <person name="Young S.K."/>
            <person name="Zeng Q."/>
            <person name="Gargeya S."/>
            <person name="Fitzgerald M."/>
            <person name="Haas B."/>
            <person name="Abouelleil A."/>
            <person name="Alvarado L."/>
            <person name="Arachchi H.M."/>
            <person name="Berlin A."/>
            <person name="Chapman S.B."/>
            <person name="Gearin G."/>
            <person name="Goldberg J."/>
            <person name="Griggs A."/>
            <person name="Gujja S."/>
            <person name="Hansen M."/>
            <person name="Heiman D."/>
            <person name="Howarth C."/>
            <person name="Larimer J."/>
            <person name="Lui A."/>
            <person name="MacDonald P.J.P."/>
            <person name="McCowen C."/>
            <person name="Montmayeur A."/>
            <person name="Murphy C."/>
            <person name="Neiman D."/>
            <person name="Pearson M."/>
            <person name="Priest M."/>
            <person name="Roberts A."/>
            <person name="Saif S."/>
            <person name="Shea T."/>
            <person name="Sisk P."/>
            <person name="Stolte C."/>
            <person name="Sykes S."/>
            <person name="Wortman J."/>
            <person name="Nusbaum C."/>
            <person name="Birren B."/>
        </authorList>
    </citation>
    <scope>NUCLEOTIDE SEQUENCE [LARGE SCALE GENOMIC DNA]</scope>
    <source>
        <strain evidence="2 3">ATCC 38327</strain>
    </source>
</reference>
<feature type="transmembrane region" description="Helical" evidence="1">
    <location>
        <begin position="512"/>
        <end position="533"/>
    </location>
</feature>
<sequence length="568" mass="62482">MAIAREYARQSRRRKLLAVIRRWAVPHLVVILVLAGIAAFIALPALPELRKRAKVDENAFMPGHITTHYSMDDWKYIYDNEQETPYMTRSNRTAWVETELHFMGLEHYKHTTTACRADETTCAESSSVYTIIRAPKGDGSEALVLSASWEGSATDKVGASSPGVLLAMSLARFWKRYSYWAKDVIIVIGNHPNAVAEWLHEYHRAQPGRPFKRAGSVQAAVHIDFDNNLFNSLGIEYDGYLGQLPNQDLILAMALIAQQANIHVSAHGNQLALGDSNDWTFSLRRLAYNVARQAQMSPRGPHAAFKQYGIDAITVRGLRELETWRTTSISQMGAVLESTFRSLNNLIEKFHASYFFYQFLSIDSFIPILHFLPSTALLNVALIISAMNLWTRTDASAGSVSPPDATPTSRSLAAPLRTLGIALATGAVVHATSARIPLSIAASLFMVLIVPRMMRSKSAAQSVLLLACVGQALTASVTLSVMVVNWALALTMSVVLVVPWLLVPAAPRVVQWVAIVLSHPAVWVALATQYGIADVVRAGIETHPITSAVMWLVVYPAHLAWIALATAR</sequence>
<evidence type="ECO:0000256" key="1">
    <source>
        <dbReference type="SAM" id="Phobius"/>
    </source>
</evidence>
<reference evidence="3" key="2">
    <citation type="submission" date="2009-11" db="EMBL/GenBank/DDBJ databases">
        <title>The Genome Sequence of Allomyces macrogynus strain ATCC 38327.</title>
        <authorList>
            <consortium name="The Broad Institute Genome Sequencing Platform"/>
            <person name="Russ C."/>
            <person name="Cuomo C."/>
            <person name="Shea T."/>
            <person name="Young S.K."/>
            <person name="Zeng Q."/>
            <person name="Koehrsen M."/>
            <person name="Haas B."/>
            <person name="Borodovsky M."/>
            <person name="Guigo R."/>
            <person name="Alvarado L."/>
            <person name="Berlin A."/>
            <person name="Borenstein D."/>
            <person name="Chen Z."/>
            <person name="Engels R."/>
            <person name="Freedman E."/>
            <person name="Gellesch M."/>
            <person name="Goldberg J."/>
            <person name="Griggs A."/>
            <person name="Gujja S."/>
            <person name="Heiman D."/>
            <person name="Hepburn T."/>
            <person name="Howarth C."/>
            <person name="Jen D."/>
            <person name="Larson L."/>
            <person name="Lewis B."/>
            <person name="Mehta T."/>
            <person name="Park D."/>
            <person name="Pearson M."/>
            <person name="Roberts A."/>
            <person name="Saif S."/>
            <person name="Shenoy N."/>
            <person name="Sisk P."/>
            <person name="Stolte C."/>
            <person name="Sykes S."/>
            <person name="Walk T."/>
            <person name="White J."/>
            <person name="Yandava C."/>
            <person name="Burger G."/>
            <person name="Gray M.W."/>
            <person name="Holland P.W.H."/>
            <person name="King N."/>
            <person name="Lang F.B.F."/>
            <person name="Roger A.J."/>
            <person name="Ruiz-Trillo I."/>
            <person name="Lander E."/>
            <person name="Nusbaum C."/>
        </authorList>
    </citation>
    <scope>NUCLEOTIDE SEQUENCE [LARGE SCALE GENOMIC DNA]</scope>
    <source>
        <strain evidence="3">ATCC 38327</strain>
    </source>
</reference>
<dbReference type="GO" id="GO:0016255">
    <property type="term" value="P:attachment of GPI anchor to protein"/>
    <property type="evidence" value="ECO:0007669"/>
    <property type="project" value="TreeGrafter"/>
</dbReference>
<dbReference type="VEuPathDB" id="FungiDB:AMAG_05138"/>
<evidence type="ECO:0000313" key="2">
    <source>
        <dbReference type="EMBL" id="KNE59664.1"/>
    </source>
</evidence>
<feature type="transmembrane region" description="Helical" evidence="1">
    <location>
        <begin position="368"/>
        <end position="390"/>
    </location>
</feature>
<dbReference type="Proteomes" id="UP000054350">
    <property type="component" value="Unassembled WGS sequence"/>
</dbReference>
<feature type="transmembrane region" description="Helical" evidence="1">
    <location>
        <begin position="20"/>
        <end position="43"/>
    </location>
</feature>
<dbReference type="Pfam" id="PF04114">
    <property type="entry name" value="Gaa1"/>
    <property type="match status" value="1"/>
</dbReference>
<name>A0A0L0SB83_ALLM3</name>
<gene>
    <name evidence="2" type="ORF">AMAG_05138</name>
</gene>
<dbReference type="STRING" id="578462.A0A0L0SB83"/>
<feature type="transmembrane region" description="Helical" evidence="1">
    <location>
        <begin position="545"/>
        <end position="567"/>
    </location>
</feature>
<protein>
    <submittedName>
        <fullName evidence="2">Uncharacterized protein</fullName>
    </submittedName>
</protein>
<proteinExistence type="predicted"/>
<dbReference type="PANTHER" id="PTHR13304:SF0">
    <property type="entry name" value="GLYCOSYLPHOSPHATIDYLINOSITOL ANCHOR ATTACHMENT 1 PROTEIN"/>
    <property type="match status" value="1"/>
</dbReference>
<dbReference type="eggNOG" id="KOG3566">
    <property type="taxonomic scope" value="Eukaryota"/>
</dbReference>
<dbReference type="GO" id="GO:0042765">
    <property type="term" value="C:GPI-anchor transamidase complex"/>
    <property type="evidence" value="ECO:0007669"/>
    <property type="project" value="InterPro"/>
</dbReference>
<keyword evidence="3" id="KW-1185">Reference proteome</keyword>
<keyword evidence="1" id="KW-0812">Transmembrane</keyword>